<feature type="transmembrane region" description="Helical" evidence="1">
    <location>
        <begin position="111"/>
        <end position="131"/>
    </location>
</feature>
<dbReference type="eggNOG" id="arCOG05668">
    <property type="taxonomic scope" value="Archaea"/>
</dbReference>
<dbReference type="OrthoDB" id="28871at2157"/>
<dbReference type="EMBL" id="CP000504">
    <property type="protein sequence ID" value="ABL87704.1"/>
    <property type="molecule type" value="Genomic_DNA"/>
</dbReference>
<accession>A1RRX2</accession>
<keyword evidence="3" id="KW-1185">Reference proteome</keyword>
<gene>
    <name evidence="2" type="ordered locus">Pisl_0526</name>
</gene>
<organism evidence="2 3">
    <name type="scientific">Pyrobaculum islandicum (strain DSM 4184 / JCM 9189 / GEO3)</name>
    <dbReference type="NCBI Taxonomy" id="384616"/>
    <lineage>
        <taxon>Archaea</taxon>
        <taxon>Thermoproteota</taxon>
        <taxon>Thermoprotei</taxon>
        <taxon>Thermoproteales</taxon>
        <taxon>Thermoproteaceae</taxon>
        <taxon>Pyrobaculum</taxon>
    </lineage>
</organism>
<evidence type="ECO:0000313" key="2">
    <source>
        <dbReference type="EMBL" id="ABL87704.1"/>
    </source>
</evidence>
<dbReference type="AlphaFoldDB" id="A1RRX2"/>
<keyword evidence="1" id="KW-0472">Membrane</keyword>
<dbReference type="KEGG" id="pis:Pisl_0526"/>
<feature type="transmembrane region" description="Helical" evidence="1">
    <location>
        <begin position="70"/>
        <end position="91"/>
    </location>
</feature>
<feature type="transmembrane region" description="Helical" evidence="1">
    <location>
        <begin position="12"/>
        <end position="29"/>
    </location>
</feature>
<evidence type="ECO:0000313" key="3">
    <source>
        <dbReference type="Proteomes" id="UP000002595"/>
    </source>
</evidence>
<evidence type="ECO:0000256" key="1">
    <source>
        <dbReference type="SAM" id="Phobius"/>
    </source>
</evidence>
<dbReference type="STRING" id="384616.Pisl_0526"/>
<keyword evidence="1" id="KW-1133">Transmembrane helix</keyword>
<feature type="transmembrane region" description="Helical" evidence="1">
    <location>
        <begin position="35"/>
        <end position="58"/>
    </location>
</feature>
<dbReference type="HOGENOM" id="CLU_1656938_0_0_2"/>
<proteinExistence type="predicted"/>
<reference evidence="2" key="1">
    <citation type="submission" date="2006-12" db="EMBL/GenBank/DDBJ databases">
        <title>Complete sequence of Pyrobaculum islandicum DSM 4184.</title>
        <authorList>
            <person name="Copeland A."/>
            <person name="Lucas S."/>
            <person name="Lapidus A."/>
            <person name="Barry K."/>
            <person name="Detter J.C."/>
            <person name="Glavina del Rio T."/>
            <person name="Dalin E."/>
            <person name="Tice H."/>
            <person name="Pitluck S."/>
            <person name="Meincke L."/>
            <person name="Brettin T."/>
            <person name="Bruce D."/>
            <person name="Han C."/>
            <person name="Tapia R."/>
            <person name="Gilna P."/>
            <person name="Schmutz J."/>
            <person name="Larimer F."/>
            <person name="Land M."/>
            <person name="Hauser L."/>
            <person name="Kyrpides N."/>
            <person name="Mikhailova N."/>
            <person name="Cozen A.E."/>
            <person name="Fitz-Gibbon S.T."/>
            <person name="House C.H."/>
            <person name="Saltikov C."/>
            <person name="Lowe T."/>
            <person name="Richardson P."/>
        </authorList>
    </citation>
    <scope>NUCLEOTIDE SEQUENCE [LARGE SCALE GENOMIC DNA]</scope>
    <source>
        <strain evidence="2">DSM 4184</strain>
    </source>
</reference>
<protein>
    <submittedName>
        <fullName evidence="2">Uncharacterized protein</fullName>
    </submittedName>
</protein>
<sequence>MLDIISRSVRIGLVFVIFSVFYTLFNVWWAGVLDVFPLLVGVYLMTLISVVPYIVINVVIALRNRGDGRWVITVGLSLTLLASLIAAIVKLSHLREVVVPFSISQLRFDSVLALSLVLLGLSALIYLNGIVPESKKLARILYFNLVEDNKEDDVETI</sequence>
<keyword evidence="1" id="KW-0812">Transmembrane</keyword>
<dbReference type="RefSeq" id="WP_011762281.1">
    <property type="nucleotide sequence ID" value="NC_008701.1"/>
</dbReference>
<dbReference type="GeneID" id="4618057"/>
<name>A1RRX2_PYRIL</name>
<dbReference type="Proteomes" id="UP000002595">
    <property type="component" value="Chromosome"/>
</dbReference>